<sequence>MKRLAVFLLVLGFSFSMMPLSAFAIKADDAKFDQFLTEINWEKQDYLDYLDSKDWSLDEFDQVDELGTPLTEENVQSLANKLKLSRTELNEVLYEYGDIDYGMDVLDGTYLIFIEDVEYYIDFYLDDYMGTPINETNLQALMEEYGFSSEKELEAFLQEYDDSLSYYDFIEDLESSIIFYQDPGYFDIDIDVDGLFTELGLTEEESDRLVAHMETLDYEDPAFEQKLTELSDRMMAVGEFETADELTAEQIAEIMDIYSDMTDLLQLKTTYYFVKDDKKTPVSLATLMTLESTEGADLLIEIYNLEDAFLADILMTAEMFGSDVIVDTGKGLETVEKVITAPTVIEKPVATAPTTPSATQTVKGGKLPATASDFAGNAVFGLVLLLAGIALFRRIKAEQAE</sequence>
<keyword evidence="4" id="KW-1185">Reference proteome</keyword>
<dbReference type="InterPro" id="IPR030832">
    <property type="entry name" value="Acidic_LPXTA"/>
</dbReference>
<keyword evidence="1" id="KW-1133">Transmembrane helix</keyword>
<keyword evidence="1" id="KW-0812">Transmembrane</keyword>
<evidence type="ECO:0000256" key="1">
    <source>
        <dbReference type="SAM" id="Phobius"/>
    </source>
</evidence>
<proteinExistence type="predicted"/>
<comment type="caution">
    <text evidence="3">The sequence shown here is derived from an EMBL/GenBank/DDBJ whole genome shotgun (WGS) entry which is preliminary data.</text>
</comment>
<dbReference type="EMBL" id="JAUSWB010000004">
    <property type="protein sequence ID" value="MDQ0428911.1"/>
    <property type="molecule type" value="Genomic_DNA"/>
</dbReference>
<reference evidence="3 4" key="1">
    <citation type="submission" date="2023-07" db="EMBL/GenBank/DDBJ databases">
        <title>Genomic Encyclopedia of Type Strains, Phase IV (KMG-IV): sequencing the most valuable type-strain genomes for metagenomic binning, comparative biology and taxonomic classification.</title>
        <authorList>
            <person name="Goeker M."/>
        </authorList>
    </citation>
    <scope>NUCLEOTIDE SEQUENCE [LARGE SCALE GENOMIC DNA]</scope>
    <source>
        <strain evidence="3 4">DSM 16419</strain>
    </source>
</reference>
<protein>
    <submittedName>
        <fullName evidence="3">Processed acidic surface protein</fullName>
    </submittedName>
</protein>
<name>A0ABU0GU76_9BACL</name>
<gene>
    <name evidence="3" type="ORF">QOZ98_001738</name>
</gene>
<keyword evidence="2" id="KW-0732">Signal</keyword>
<feature type="signal peptide" evidence="2">
    <location>
        <begin position="1"/>
        <end position="24"/>
    </location>
</feature>
<feature type="transmembrane region" description="Helical" evidence="1">
    <location>
        <begin position="374"/>
        <end position="392"/>
    </location>
</feature>
<dbReference type="Proteomes" id="UP001241988">
    <property type="component" value="Unassembled WGS sequence"/>
</dbReference>
<feature type="chain" id="PRO_5047021557" evidence="2">
    <location>
        <begin position="25"/>
        <end position="401"/>
    </location>
</feature>
<evidence type="ECO:0000313" key="3">
    <source>
        <dbReference type="EMBL" id="MDQ0428911.1"/>
    </source>
</evidence>
<evidence type="ECO:0000313" key="4">
    <source>
        <dbReference type="Proteomes" id="UP001241988"/>
    </source>
</evidence>
<organism evidence="3 4">
    <name type="scientific">Planomicrobium stackebrandtii</name>
    <dbReference type="NCBI Taxonomy" id="253160"/>
    <lineage>
        <taxon>Bacteria</taxon>
        <taxon>Bacillati</taxon>
        <taxon>Bacillota</taxon>
        <taxon>Bacilli</taxon>
        <taxon>Bacillales</taxon>
        <taxon>Caryophanaceae</taxon>
        <taxon>Planomicrobium</taxon>
    </lineage>
</organism>
<evidence type="ECO:0000256" key="2">
    <source>
        <dbReference type="SAM" id="SignalP"/>
    </source>
</evidence>
<dbReference type="RefSeq" id="WP_308787061.1">
    <property type="nucleotide sequence ID" value="NZ_JAUSWB010000004.1"/>
</dbReference>
<dbReference type="NCBIfam" id="TIGR04383">
    <property type="entry name" value="acidic_w_LPXTA"/>
    <property type="match status" value="2"/>
</dbReference>
<keyword evidence="1" id="KW-0472">Membrane</keyword>
<accession>A0ABU0GU76</accession>